<comment type="caution">
    <text evidence="7">The sequence shown here is derived from an EMBL/GenBank/DDBJ whole genome shotgun (WGS) entry which is preliminary data.</text>
</comment>
<dbReference type="GO" id="GO:0032993">
    <property type="term" value="C:protein-DNA complex"/>
    <property type="evidence" value="ECO:0007669"/>
    <property type="project" value="TreeGrafter"/>
</dbReference>
<dbReference type="Pfam" id="PF00126">
    <property type="entry name" value="HTH_1"/>
    <property type="match status" value="1"/>
</dbReference>
<dbReference type="Proteomes" id="UP000655751">
    <property type="component" value="Unassembled WGS sequence"/>
</dbReference>
<organism evidence="7 8">
    <name type="scientific">Nocardia bovistercoris</name>
    <dbReference type="NCBI Taxonomy" id="2785916"/>
    <lineage>
        <taxon>Bacteria</taxon>
        <taxon>Bacillati</taxon>
        <taxon>Actinomycetota</taxon>
        <taxon>Actinomycetes</taxon>
        <taxon>Mycobacteriales</taxon>
        <taxon>Nocardiaceae</taxon>
        <taxon>Nocardia</taxon>
    </lineage>
</organism>
<dbReference type="RefSeq" id="WP_196148788.1">
    <property type="nucleotide sequence ID" value="NZ_JADMLG010000003.1"/>
</dbReference>
<dbReference type="Gene3D" id="1.10.10.10">
    <property type="entry name" value="Winged helix-like DNA-binding domain superfamily/Winged helix DNA-binding domain"/>
    <property type="match status" value="1"/>
</dbReference>
<evidence type="ECO:0000313" key="7">
    <source>
        <dbReference type="EMBL" id="MBH0776450.1"/>
    </source>
</evidence>
<keyword evidence="3" id="KW-0238">DNA-binding</keyword>
<evidence type="ECO:0000256" key="3">
    <source>
        <dbReference type="ARBA" id="ARBA00023125"/>
    </source>
</evidence>
<proteinExistence type="inferred from homology"/>
<dbReference type="PANTHER" id="PTHR30346:SF0">
    <property type="entry name" value="HCA OPERON TRANSCRIPTIONAL ACTIVATOR HCAR"/>
    <property type="match status" value="1"/>
</dbReference>
<dbReference type="GO" id="GO:0003677">
    <property type="term" value="F:DNA binding"/>
    <property type="evidence" value="ECO:0007669"/>
    <property type="project" value="UniProtKB-KW"/>
</dbReference>
<dbReference type="PANTHER" id="PTHR30346">
    <property type="entry name" value="TRANSCRIPTIONAL DUAL REGULATOR HCAR-RELATED"/>
    <property type="match status" value="1"/>
</dbReference>
<dbReference type="SUPFAM" id="SSF46785">
    <property type="entry name" value="Winged helix' DNA-binding domain"/>
    <property type="match status" value="1"/>
</dbReference>
<accession>A0A931MZS1</accession>
<dbReference type="InterPro" id="IPR000847">
    <property type="entry name" value="LysR_HTH_N"/>
</dbReference>
<keyword evidence="8" id="KW-1185">Reference proteome</keyword>
<sequence>MTIRRVTMGAAGEIAVDSREIEVFLTLARELHFGRTAEVLTVSTAWVSQSIRRFERRIGAPLFERTSRRVALTALGAQLFDDLVPAYGAVTDALTRAAATAADTVGRLAVGFLGPTAGDFVAATTKALRVRHPDCVVTMREADLGDPLSGIRSGAVDLVFTKLPVRDTGLRTGPVLLRTPRLLAVSRRSPLARLRRVTPEVIAGLPFVDLTASVPAYWREALLPRQVGGTPIRRGPTVRTLPEALLVVADGDAVCSVDAGVVRNLGRPDITYLPLPCWPSFEFALVSSTARDTPLMRAFTAAATRTSRRIRQTK</sequence>
<dbReference type="InterPro" id="IPR005119">
    <property type="entry name" value="LysR_subst-bd"/>
</dbReference>
<feature type="domain" description="HTH lysR-type" evidence="6">
    <location>
        <begin position="16"/>
        <end position="73"/>
    </location>
</feature>
<keyword evidence="2" id="KW-0805">Transcription regulation</keyword>
<evidence type="ECO:0000313" key="8">
    <source>
        <dbReference type="Proteomes" id="UP000655751"/>
    </source>
</evidence>
<dbReference type="InterPro" id="IPR036390">
    <property type="entry name" value="WH_DNA-bd_sf"/>
</dbReference>
<name>A0A931MZS1_9NOCA</name>
<evidence type="ECO:0000256" key="4">
    <source>
        <dbReference type="ARBA" id="ARBA00023159"/>
    </source>
</evidence>
<dbReference type="InterPro" id="IPR036388">
    <property type="entry name" value="WH-like_DNA-bd_sf"/>
</dbReference>
<comment type="similarity">
    <text evidence="1">Belongs to the LysR transcriptional regulatory family.</text>
</comment>
<gene>
    <name evidence="7" type="ORF">IT779_09145</name>
</gene>
<evidence type="ECO:0000256" key="1">
    <source>
        <dbReference type="ARBA" id="ARBA00009437"/>
    </source>
</evidence>
<dbReference type="GO" id="GO:0003700">
    <property type="term" value="F:DNA-binding transcription factor activity"/>
    <property type="evidence" value="ECO:0007669"/>
    <property type="project" value="InterPro"/>
</dbReference>
<keyword evidence="4" id="KW-0010">Activator</keyword>
<dbReference type="AlphaFoldDB" id="A0A931MZS1"/>
<dbReference type="Pfam" id="PF03466">
    <property type="entry name" value="LysR_substrate"/>
    <property type="match status" value="1"/>
</dbReference>
<dbReference type="SUPFAM" id="SSF53850">
    <property type="entry name" value="Periplasmic binding protein-like II"/>
    <property type="match status" value="1"/>
</dbReference>
<evidence type="ECO:0000256" key="5">
    <source>
        <dbReference type="ARBA" id="ARBA00023163"/>
    </source>
</evidence>
<reference evidence="7" key="1">
    <citation type="submission" date="2020-11" db="EMBL/GenBank/DDBJ databases">
        <title>Nocardia NEAU-351.nov., a novel actinomycete isolated from the cow dung.</title>
        <authorList>
            <person name="Zhang X."/>
        </authorList>
    </citation>
    <scope>NUCLEOTIDE SEQUENCE</scope>
    <source>
        <strain evidence="7">NEAU-351</strain>
    </source>
</reference>
<dbReference type="EMBL" id="JADMLG010000003">
    <property type="protein sequence ID" value="MBH0776450.1"/>
    <property type="molecule type" value="Genomic_DNA"/>
</dbReference>
<protein>
    <submittedName>
        <fullName evidence="7">LysR family transcriptional regulator</fullName>
    </submittedName>
</protein>
<evidence type="ECO:0000259" key="6">
    <source>
        <dbReference type="PROSITE" id="PS50931"/>
    </source>
</evidence>
<dbReference type="Gene3D" id="3.40.190.10">
    <property type="entry name" value="Periplasmic binding protein-like II"/>
    <property type="match status" value="2"/>
</dbReference>
<dbReference type="PROSITE" id="PS50931">
    <property type="entry name" value="HTH_LYSR"/>
    <property type="match status" value="1"/>
</dbReference>
<keyword evidence="5" id="KW-0804">Transcription</keyword>
<evidence type="ECO:0000256" key="2">
    <source>
        <dbReference type="ARBA" id="ARBA00023015"/>
    </source>
</evidence>